<dbReference type="InterPro" id="IPR011530">
    <property type="entry name" value="rRNA_adenine_dimethylase"/>
</dbReference>
<comment type="catalytic activity">
    <reaction evidence="7">
        <text>adenosine(1518)/adenosine(1519) in 16S rRNA + 4 S-adenosyl-L-methionine = N(6)-dimethyladenosine(1518)/N(6)-dimethyladenosine(1519) in 16S rRNA + 4 S-adenosyl-L-homocysteine + 4 H(+)</text>
        <dbReference type="Rhea" id="RHEA:19609"/>
        <dbReference type="Rhea" id="RHEA-COMP:10232"/>
        <dbReference type="Rhea" id="RHEA-COMP:10233"/>
        <dbReference type="ChEBI" id="CHEBI:15378"/>
        <dbReference type="ChEBI" id="CHEBI:57856"/>
        <dbReference type="ChEBI" id="CHEBI:59789"/>
        <dbReference type="ChEBI" id="CHEBI:74411"/>
        <dbReference type="ChEBI" id="CHEBI:74493"/>
        <dbReference type="EC" id="2.1.1.182"/>
    </reaction>
</comment>
<keyword evidence="5 7" id="KW-0949">S-adenosyl-L-methionine</keyword>
<comment type="similarity">
    <text evidence="7">Belongs to the class I-like SAM-binding methyltransferase superfamily. rRNA adenine N(6)-methyltransferase family. RsmA subfamily.</text>
</comment>
<sequence>MQKNSDPKAKKKYGQNFINDPKLISQIIEIANVSGKKIIEIGPGKGALSYHLANSASNYIAFEIDPEMREYLIKNNILKPDQVKLQDFLNTDLSQYNDYEIVGNIPYYITSEILLKIFDAHKNFKKITLMVQKEVADRLCAQPNSPDYSKLTLTAQYLANINLDLKVGREKFDPIPNVDSAIITLEMNKSEEQTQQYKELKDFFKLCFLARRKKLSWALKTQYSQEKILNAYAKLNLNEMVRIQQLSLEQVVDIFNELSK</sequence>
<dbReference type="EMBL" id="CP007521">
    <property type="protein sequence ID" value="AIA29647.1"/>
    <property type="molecule type" value="Genomic_DNA"/>
</dbReference>
<dbReference type="RefSeq" id="WP_038562026.1">
    <property type="nucleotide sequence ID" value="NZ_AP018940.1"/>
</dbReference>
<feature type="domain" description="Ribosomal RNA adenine methylase transferase N-terminal" evidence="9">
    <location>
        <begin position="23"/>
        <end position="189"/>
    </location>
</feature>
<keyword evidence="6 7" id="KW-0694">RNA-binding</keyword>
<dbReference type="Gene3D" id="3.40.50.150">
    <property type="entry name" value="Vaccinia Virus protein VP39"/>
    <property type="match status" value="1"/>
</dbReference>
<accession>A0A059XWP0</accession>
<dbReference type="SUPFAM" id="SSF53335">
    <property type="entry name" value="S-adenosyl-L-methionine-dependent methyltransferases"/>
    <property type="match status" value="1"/>
</dbReference>
<proteinExistence type="inferred from homology"/>
<evidence type="ECO:0000256" key="8">
    <source>
        <dbReference type="PROSITE-ProRule" id="PRU01026"/>
    </source>
</evidence>
<dbReference type="eggNOG" id="COG0030">
    <property type="taxonomic scope" value="Bacteria"/>
</dbReference>
<dbReference type="PANTHER" id="PTHR11727">
    <property type="entry name" value="DIMETHYLADENOSINE TRANSFERASE"/>
    <property type="match status" value="1"/>
</dbReference>
<keyword evidence="3 7" id="KW-0489">Methyltransferase</keyword>
<dbReference type="AlphaFoldDB" id="A0A059XWP0"/>
<evidence type="ECO:0000256" key="7">
    <source>
        <dbReference type="HAMAP-Rule" id="MF_00607"/>
    </source>
</evidence>
<evidence type="ECO:0000256" key="2">
    <source>
        <dbReference type="ARBA" id="ARBA00022552"/>
    </source>
</evidence>
<organism evidence="10 11">
    <name type="scientific">Mycoplasmopsis californica</name>
    <dbReference type="NCBI Taxonomy" id="2113"/>
    <lineage>
        <taxon>Bacteria</taxon>
        <taxon>Bacillati</taxon>
        <taxon>Mycoplasmatota</taxon>
        <taxon>Mycoplasmoidales</taxon>
        <taxon>Metamycoplasmataceae</taxon>
        <taxon>Mycoplasmopsis</taxon>
    </lineage>
</organism>
<comment type="subcellular location">
    <subcellularLocation>
        <location evidence="7">Cytoplasm</location>
    </subcellularLocation>
</comment>
<gene>
    <name evidence="7" type="primary">rsmA</name>
    <name evidence="7" type="synonym">ksgA</name>
    <name evidence="10" type="ORF">MCFN_02620</name>
</gene>
<feature type="binding site" evidence="7 8">
    <location>
        <position position="104"/>
    </location>
    <ligand>
        <name>S-adenosyl-L-methionine</name>
        <dbReference type="ChEBI" id="CHEBI:59789"/>
    </ligand>
</feature>
<dbReference type="HAMAP" id="MF_00607">
    <property type="entry name" value="16SrRNA_methyltr_A"/>
    <property type="match status" value="1"/>
</dbReference>
<dbReference type="GO" id="GO:0003723">
    <property type="term" value="F:RNA binding"/>
    <property type="evidence" value="ECO:0007669"/>
    <property type="project" value="UniProtKB-UniRule"/>
</dbReference>
<evidence type="ECO:0000256" key="5">
    <source>
        <dbReference type="ARBA" id="ARBA00022691"/>
    </source>
</evidence>
<dbReference type="GO" id="GO:0052908">
    <property type="term" value="F:16S rRNA (adenine(1518)-N(6)/adenine(1519)-N(6))-dimethyltransferase activity"/>
    <property type="evidence" value="ECO:0007669"/>
    <property type="project" value="UniProtKB-EC"/>
</dbReference>
<comment type="function">
    <text evidence="7">Specifically dimethylates two adjacent adenosines (A1518 and A1519) in the loop of a conserved hairpin near the 3'-end of 16S rRNA in the 30S particle. May play a critical role in biogenesis of 30S subunits.</text>
</comment>
<dbReference type="OrthoDB" id="9814755at2"/>
<dbReference type="Gene3D" id="1.10.8.100">
    <property type="entry name" value="Ribosomal RNA adenine dimethylase-like, domain 2"/>
    <property type="match status" value="1"/>
</dbReference>
<protein>
    <recommendedName>
        <fullName evidence="7">Ribosomal RNA small subunit methyltransferase A</fullName>
        <ecNumber evidence="7">2.1.1.182</ecNumber>
    </recommendedName>
    <alternativeName>
        <fullName evidence="7">16S rRNA (adenine(1518)-N(6)/adenine(1519)-N(6))-dimethyltransferase</fullName>
    </alternativeName>
    <alternativeName>
        <fullName evidence="7">16S rRNA dimethyladenosine transferase</fullName>
    </alternativeName>
    <alternativeName>
        <fullName evidence="7">16S rRNA dimethylase</fullName>
    </alternativeName>
    <alternativeName>
        <fullName evidence="7">S-adenosylmethionine-6-N', N'-adenosyl(rRNA) dimethyltransferase</fullName>
    </alternativeName>
</protein>
<feature type="binding site" evidence="7 8">
    <location>
        <position position="63"/>
    </location>
    <ligand>
        <name>S-adenosyl-L-methionine</name>
        <dbReference type="ChEBI" id="CHEBI:59789"/>
    </ligand>
</feature>
<evidence type="ECO:0000313" key="11">
    <source>
        <dbReference type="Proteomes" id="UP000027088"/>
    </source>
</evidence>
<dbReference type="EC" id="2.1.1.182" evidence="7"/>
<feature type="binding site" evidence="7 8">
    <location>
        <position position="87"/>
    </location>
    <ligand>
        <name>S-adenosyl-L-methionine</name>
        <dbReference type="ChEBI" id="CHEBI:59789"/>
    </ligand>
</feature>
<keyword evidence="11" id="KW-1185">Reference proteome</keyword>
<name>A0A059XWP0_9BACT</name>
<dbReference type="InterPro" id="IPR023165">
    <property type="entry name" value="rRNA_Ade_diMease-like_C"/>
</dbReference>
<dbReference type="PANTHER" id="PTHR11727:SF7">
    <property type="entry name" value="DIMETHYLADENOSINE TRANSFERASE-RELATED"/>
    <property type="match status" value="1"/>
</dbReference>
<dbReference type="SMART" id="SM00650">
    <property type="entry name" value="rADc"/>
    <property type="match status" value="1"/>
</dbReference>
<feature type="binding site" evidence="7 8">
    <location>
        <position position="18"/>
    </location>
    <ligand>
        <name>S-adenosyl-L-methionine</name>
        <dbReference type="ChEBI" id="CHEBI:59789"/>
    </ligand>
</feature>
<keyword evidence="4 7" id="KW-0808">Transferase</keyword>
<evidence type="ECO:0000256" key="3">
    <source>
        <dbReference type="ARBA" id="ARBA00022603"/>
    </source>
</evidence>
<dbReference type="PROSITE" id="PS01131">
    <property type="entry name" value="RRNA_A_DIMETH"/>
    <property type="match status" value="1"/>
</dbReference>
<reference evidence="10 11" key="1">
    <citation type="journal article" date="2014" name="Genome Announc.">
        <title>Complete Genome Sequence of the Bovine Mastitis Pathogen Mycoplasma californicum Strain ST-6T (ATCC 33461T).</title>
        <authorList>
            <person name="Calcutt M.J."/>
            <person name="Foecking M.F."/>
            <person name="Fox L.K."/>
        </authorList>
    </citation>
    <scope>NUCLEOTIDE SEQUENCE [LARGE SCALE GENOMIC DNA]</scope>
    <source>
        <strain evidence="10 11">ST-6</strain>
    </source>
</reference>
<dbReference type="InterPro" id="IPR020598">
    <property type="entry name" value="rRNA_Ade_methylase_Trfase_N"/>
</dbReference>
<evidence type="ECO:0000256" key="4">
    <source>
        <dbReference type="ARBA" id="ARBA00022679"/>
    </source>
</evidence>
<dbReference type="CDD" id="cd02440">
    <property type="entry name" value="AdoMet_MTases"/>
    <property type="match status" value="1"/>
</dbReference>
<evidence type="ECO:0000259" key="9">
    <source>
        <dbReference type="SMART" id="SM00650"/>
    </source>
</evidence>
<dbReference type="InterPro" id="IPR029063">
    <property type="entry name" value="SAM-dependent_MTases_sf"/>
</dbReference>
<feature type="binding site" evidence="7 8">
    <location>
        <position position="42"/>
    </location>
    <ligand>
        <name>S-adenosyl-L-methionine</name>
        <dbReference type="ChEBI" id="CHEBI:59789"/>
    </ligand>
</feature>
<keyword evidence="2 7" id="KW-0698">rRNA processing</keyword>
<dbReference type="Pfam" id="PF00398">
    <property type="entry name" value="RrnaAD"/>
    <property type="match status" value="1"/>
</dbReference>
<dbReference type="Proteomes" id="UP000027088">
    <property type="component" value="Chromosome"/>
</dbReference>
<dbReference type="KEGG" id="mcr:MCFN_02620"/>
<evidence type="ECO:0000256" key="6">
    <source>
        <dbReference type="ARBA" id="ARBA00022884"/>
    </source>
</evidence>
<dbReference type="InterPro" id="IPR020596">
    <property type="entry name" value="rRNA_Ade_Mease_Trfase_CS"/>
</dbReference>
<evidence type="ECO:0000313" key="10">
    <source>
        <dbReference type="EMBL" id="AIA29647.1"/>
    </source>
</evidence>
<feature type="binding site" evidence="7 8">
    <location>
        <position position="16"/>
    </location>
    <ligand>
        <name>S-adenosyl-L-methionine</name>
        <dbReference type="ChEBI" id="CHEBI:59789"/>
    </ligand>
</feature>
<evidence type="ECO:0000256" key="1">
    <source>
        <dbReference type="ARBA" id="ARBA00022490"/>
    </source>
</evidence>
<dbReference type="InterPro" id="IPR001737">
    <property type="entry name" value="KsgA/Erm"/>
</dbReference>
<dbReference type="NCBIfam" id="TIGR00755">
    <property type="entry name" value="ksgA"/>
    <property type="match status" value="1"/>
</dbReference>
<dbReference type="GO" id="GO:0005737">
    <property type="term" value="C:cytoplasm"/>
    <property type="evidence" value="ECO:0007669"/>
    <property type="project" value="UniProtKB-SubCell"/>
</dbReference>
<keyword evidence="1 7" id="KW-0963">Cytoplasm</keyword>
<dbReference type="PROSITE" id="PS51689">
    <property type="entry name" value="SAM_RNA_A_N6_MT"/>
    <property type="match status" value="1"/>
</dbReference>